<dbReference type="EMBL" id="JBBPBM010000008">
    <property type="protein sequence ID" value="KAK8572594.1"/>
    <property type="molecule type" value="Genomic_DNA"/>
</dbReference>
<feature type="compositionally biased region" description="Polar residues" evidence="1">
    <location>
        <begin position="104"/>
        <end position="115"/>
    </location>
</feature>
<feature type="region of interest" description="Disordered" evidence="1">
    <location>
        <begin position="94"/>
        <end position="151"/>
    </location>
</feature>
<feature type="compositionally biased region" description="Basic and acidic residues" evidence="1">
    <location>
        <begin position="133"/>
        <end position="146"/>
    </location>
</feature>
<comment type="caution">
    <text evidence="2">The sequence shown here is derived from an EMBL/GenBank/DDBJ whole genome shotgun (WGS) entry which is preliminary data.</text>
</comment>
<reference evidence="2 3" key="1">
    <citation type="journal article" date="2024" name="G3 (Bethesda)">
        <title>Genome assembly of Hibiscus sabdariffa L. provides insights into metabolisms of medicinal natural products.</title>
        <authorList>
            <person name="Kim T."/>
        </authorList>
    </citation>
    <scope>NUCLEOTIDE SEQUENCE [LARGE SCALE GENOMIC DNA]</scope>
    <source>
        <strain evidence="2">TK-2024</strain>
        <tissue evidence="2">Old leaves</tissue>
    </source>
</reference>
<dbReference type="Proteomes" id="UP001472677">
    <property type="component" value="Unassembled WGS sequence"/>
</dbReference>
<evidence type="ECO:0000256" key="1">
    <source>
        <dbReference type="SAM" id="MobiDB-lite"/>
    </source>
</evidence>
<evidence type="ECO:0000313" key="2">
    <source>
        <dbReference type="EMBL" id="KAK8572594.1"/>
    </source>
</evidence>
<proteinExistence type="predicted"/>
<organism evidence="2 3">
    <name type="scientific">Hibiscus sabdariffa</name>
    <name type="common">roselle</name>
    <dbReference type="NCBI Taxonomy" id="183260"/>
    <lineage>
        <taxon>Eukaryota</taxon>
        <taxon>Viridiplantae</taxon>
        <taxon>Streptophyta</taxon>
        <taxon>Embryophyta</taxon>
        <taxon>Tracheophyta</taxon>
        <taxon>Spermatophyta</taxon>
        <taxon>Magnoliopsida</taxon>
        <taxon>eudicotyledons</taxon>
        <taxon>Gunneridae</taxon>
        <taxon>Pentapetalae</taxon>
        <taxon>rosids</taxon>
        <taxon>malvids</taxon>
        <taxon>Malvales</taxon>
        <taxon>Malvaceae</taxon>
        <taxon>Malvoideae</taxon>
        <taxon>Hibiscus</taxon>
    </lineage>
</organism>
<protein>
    <submittedName>
        <fullName evidence="2">Uncharacterized protein</fullName>
    </submittedName>
</protein>
<dbReference type="PANTHER" id="PTHR33670:SF14">
    <property type="entry name" value="T20H2.15 PROTEIN"/>
    <property type="match status" value="1"/>
</dbReference>
<accession>A0ABR2F6F7</accession>
<dbReference type="PANTHER" id="PTHR33670">
    <property type="entry name" value="SPLICING FACTOR, PROLINE- AND GLUTAMINE-RICH-LIKE"/>
    <property type="match status" value="1"/>
</dbReference>
<sequence length="230" mass="25175">MDTIFMSSSSPQKSVSPNRQLKNNTLRRYSSGANFVSKQNENLAYNTSIIHGGGGGGGLLFAPPPSLSFSYNPSAPLLNPLSYQNYQQQLQPPLLPLPFPCRTRSLSSSPSNVKNNRNKDPKRSKSKQLTGKPVEEPKKRQLKPESTKTQAVNKYNKPFVVATAKAFGRVPNDTPKDLDKYTSCIFTLSPPPSSLPLPSFSLRPKLSCNAEAASADDGATDNLRRILRLP</sequence>
<keyword evidence="3" id="KW-1185">Reference proteome</keyword>
<name>A0ABR2F6F7_9ROSI</name>
<evidence type="ECO:0000313" key="3">
    <source>
        <dbReference type="Proteomes" id="UP001472677"/>
    </source>
</evidence>
<gene>
    <name evidence="2" type="ORF">V6N12_028646</name>
</gene>